<dbReference type="RefSeq" id="WP_264982921.1">
    <property type="nucleotide sequence ID" value="NZ_AP026708.1"/>
</dbReference>
<feature type="domain" description="DUF4340" evidence="1">
    <location>
        <begin position="78"/>
        <end position="243"/>
    </location>
</feature>
<evidence type="ECO:0000313" key="2">
    <source>
        <dbReference type="EMBL" id="BDQ32861.1"/>
    </source>
</evidence>
<organism evidence="2 3">
    <name type="scientific">Pseudodesulfovibrio portus</name>
    <dbReference type="NCBI Taxonomy" id="231439"/>
    <lineage>
        <taxon>Bacteria</taxon>
        <taxon>Pseudomonadati</taxon>
        <taxon>Thermodesulfobacteriota</taxon>
        <taxon>Desulfovibrionia</taxon>
        <taxon>Desulfovibrionales</taxon>
        <taxon>Desulfovibrionaceae</taxon>
    </lineage>
</organism>
<proteinExistence type="predicted"/>
<evidence type="ECO:0000313" key="3">
    <source>
        <dbReference type="Proteomes" id="UP001061361"/>
    </source>
</evidence>
<evidence type="ECO:0000259" key="1">
    <source>
        <dbReference type="Pfam" id="PF14238"/>
    </source>
</evidence>
<sequence length="445" mass="50071">MRRIVCIVAVLFLAGLAGGVYLYDTYSDTRVETSRWLSSSLDNVVSVHVLSPEGSYSLFAKGDTWKADVPGASWNVRAHVKPNRVREYISYLADLTPDKYIADVDQDGPESYGLNDPKFKVILNFTGKTDGQLVIKFTVGETGRVFGWNSRNPGMVYEFDGKTLERLALPALHFLDDYIFRFDEELVDRVQLVQPFGSSWLVEKGESGFIFKLPGYLKGKQASGSDLKLYVHSLALIRAKQLILEPVVIDKEMPTLTVRVWGKGGKNHSVEFFPYEDSPDVFMGVSSWLTMPFLVDAQSVAQMVKSAFDIQSRTVMALDIGTVDRVVIDHGEARFTVERSDTGWRLRGTENDIPGIDMSLWRITNLKFEALPLNNLSKTAVALMHCRLLDADGKLLKAMTFYADPELPQGQCWMKSEDGMYYPVSSRLLKDLQGMFPAIRSNKRQ</sequence>
<dbReference type="Proteomes" id="UP001061361">
    <property type="component" value="Chromosome"/>
</dbReference>
<name>A0ABM8ANC3_9BACT</name>
<dbReference type="Pfam" id="PF14238">
    <property type="entry name" value="DUF4340"/>
    <property type="match status" value="1"/>
</dbReference>
<keyword evidence="3" id="KW-1185">Reference proteome</keyword>
<dbReference type="InterPro" id="IPR025641">
    <property type="entry name" value="DUF4340"/>
</dbReference>
<accession>A0ABM8ANC3</accession>
<reference evidence="2" key="1">
    <citation type="submission" date="2022-08" db="EMBL/GenBank/DDBJ databases">
        <title>Genome Sequence of the sulphate-reducing bacterium, Pseudodesulfovibrio portus JCM14722.</title>
        <authorList>
            <person name="Kondo R."/>
            <person name="Kataoka T."/>
        </authorList>
    </citation>
    <scope>NUCLEOTIDE SEQUENCE</scope>
    <source>
        <strain evidence="2">JCM 14722</strain>
    </source>
</reference>
<protein>
    <recommendedName>
        <fullName evidence="1">DUF4340 domain-containing protein</fullName>
    </recommendedName>
</protein>
<dbReference type="EMBL" id="AP026708">
    <property type="protein sequence ID" value="BDQ32861.1"/>
    <property type="molecule type" value="Genomic_DNA"/>
</dbReference>
<gene>
    <name evidence="2" type="ORF">JCM14722_04030</name>
</gene>